<accession>A0A3P9NNM6</accession>
<keyword evidence="6" id="KW-0021">Allosteric enzyme</keyword>
<dbReference type="GO" id="GO:0006065">
    <property type="term" value="P:UDP-glucuronate biosynthetic process"/>
    <property type="evidence" value="ECO:0007669"/>
    <property type="project" value="UniProtKB-UniPathway"/>
</dbReference>
<evidence type="ECO:0000256" key="9">
    <source>
        <dbReference type="ARBA" id="ARBA00023277"/>
    </source>
</evidence>
<feature type="binding site" evidence="14">
    <location>
        <begin position="209"/>
        <end position="212"/>
    </location>
    <ligand>
        <name>NAD(+)</name>
        <dbReference type="ChEBI" id="CHEBI:57540"/>
    </ligand>
</feature>
<feature type="active site" description="Nucleophile" evidence="12">
    <location>
        <position position="209"/>
    </location>
</feature>
<dbReference type="FunFam" id="3.40.50.720:FF:000325">
    <property type="entry name" value="UDP-glucose 6-dehydrogenase"/>
    <property type="match status" value="1"/>
</dbReference>
<dbReference type="GO" id="GO:0045880">
    <property type="term" value="P:positive regulation of smoothened signaling pathway"/>
    <property type="evidence" value="ECO:0007669"/>
    <property type="project" value="Ensembl"/>
</dbReference>
<keyword evidence="7 11" id="KW-0560">Oxidoreductase</keyword>
<dbReference type="Gene3D" id="1.20.5.100">
    <property type="entry name" value="Cytochrome c1, transmembrane anchor, C-terminal"/>
    <property type="match status" value="1"/>
</dbReference>
<dbReference type="GO" id="GO:0003979">
    <property type="term" value="F:UDP-glucose 6-dehydrogenase activity"/>
    <property type="evidence" value="ECO:0007669"/>
    <property type="project" value="UniProtKB-EC"/>
</dbReference>
<feature type="binding site" evidence="13">
    <location>
        <begin position="94"/>
        <end position="98"/>
    </location>
    <ligand>
        <name>substrate</name>
    </ligand>
</feature>
<dbReference type="NCBIfam" id="TIGR03026">
    <property type="entry name" value="NDP-sugDHase"/>
    <property type="match status" value="1"/>
</dbReference>
<dbReference type="UniPathway" id="UPA00038">
    <property type="reaction ID" value="UER00491"/>
</dbReference>
<dbReference type="GO" id="GO:0007368">
    <property type="term" value="P:determination of left/right symmetry"/>
    <property type="evidence" value="ECO:0007669"/>
    <property type="project" value="Ensembl"/>
</dbReference>
<feature type="domain" description="UDP-glucose/GDP-mannose dehydrogenase C-terminal" evidence="15">
    <location>
        <begin position="265"/>
        <end position="382"/>
    </location>
</feature>
<evidence type="ECO:0000256" key="8">
    <source>
        <dbReference type="ARBA" id="ARBA00023027"/>
    </source>
</evidence>
<dbReference type="GO" id="GO:0006024">
    <property type="term" value="P:glycosaminoglycan biosynthetic process"/>
    <property type="evidence" value="ECO:0007669"/>
    <property type="project" value="TreeGrafter"/>
</dbReference>
<dbReference type="Ensembl" id="ENSPRET00000011293.1">
    <property type="protein sequence ID" value="ENSPREP00000011166.1"/>
    <property type="gene ID" value="ENSPREG00000007591.1"/>
</dbReference>
<evidence type="ECO:0000256" key="4">
    <source>
        <dbReference type="ARBA" id="ARBA00012954"/>
    </source>
</evidence>
<dbReference type="SUPFAM" id="SSF52413">
    <property type="entry name" value="UDP-glucose/GDP-mannose dehydrogenase C-terminal domain"/>
    <property type="match status" value="1"/>
</dbReference>
<dbReference type="Pfam" id="PF03720">
    <property type="entry name" value="UDPG_MGDP_dh_C"/>
    <property type="match status" value="1"/>
</dbReference>
<proteinExistence type="inferred from homology"/>
<keyword evidence="9" id="KW-0119">Carbohydrate metabolism</keyword>
<dbReference type="Pfam" id="PF03721">
    <property type="entry name" value="UDPG_MGDP_dh_N"/>
    <property type="match status" value="1"/>
</dbReference>
<dbReference type="OMA" id="CFIAVGT"/>
<sequence>MFKIKRICCIGAGYVGGPTCSVIAQMCPEITVTVVDVNETRIKAWNSDTLPIYEPGLKEVVESCRGKNLFFSTDIPSAIKDADLVFISVLSNPEFLAEGTAVRDLKEPDRVLIGGDETPEGQRAIKALCAVYEHWVPKSRIITTNTWSSELSKLAANAFLAQRISSINSISALCEATGADVEEVAKAIGMDQRIGSKFLKASVGFGGSCFQKDVLNLVYLCEALNLPEVASYWQQVIDMNEYQRRRFACRIIDCLFNTVTGKKIALLGFSFKKDTGDTRESSSIYISKYLMDEGAKLFIYDPKVLKQQIIYDLSQPSISEDNPERVSELVTITSDPYEACQSAHALVICTEWDMFRELDYEKIYKKMLKPAFIFDGRRVLDHLHAELQNIGFQIETIGKKVTSARIPYTPAIVGSRTASTEPPTKKAKA</sequence>
<dbReference type="AlphaFoldDB" id="A0A3P9NNM6"/>
<dbReference type="InterPro" id="IPR014026">
    <property type="entry name" value="UDP-Glc/GDP-Man_DH_dimer"/>
</dbReference>
<feature type="binding site" evidence="13">
    <location>
        <begin position="271"/>
        <end position="272"/>
    </location>
    <ligand>
        <name>substrate</name>
    </ligand>
</feature>
<feature type="binding site" evidence="14">
    <location>
        <position position="36"/>
    </location>
    <ligand>
        <name>NAD(+)</name>
        <dbReference type="ChEBI" id="CHEBI:57540"/>
    </ligand>
</feature>
<dbReference type="STRING" id="8081.ENSPREP00000011166"/>
<evidence type="ECO:0000313" key="17">
    <source>
        <dbReference type="Proteomes" id="UP000242638"/>
    </source>
</evidence>
<reference evidence="16" key="3">
    <citation type="submission" date="2025-09" db="UniProtKB">
        <authorList>
            <consortium name="Ensembl"/>
        </authorList>
    </citation>
    <scope>IDENTIFICATION</scope>
    <source>
        <strain evidence="16">Guanapo</strain>
    </source>
</reference>
<dbReference type="InterPro" id="IPR008927">
    <property type="entry name" value="6-PGluconate_DH-like_C_sf"/>
</dbReference>
<feature type="binding site" evidence="14">
    <location>
        <position position="41"/>
    </location>
    <ligand>
        <name>NAD(+)</name>
        <dbReference type="ChEBI" id="CHEBI:57540"/>
    </ligand>
</feature>
<dbReference type="FunFam" id="3.40.50.720:FF:000114">
    <property type="entry name" value="UDP-glucose 6-dehydrogenase"/>
    <property type="match status" value="1"/>
</dbReference>
<dbReference type="SUPFAM" id="SSF48179">
    <property type="entry name" value="6-phosphogluconate dehydrogenase C-terminal domain-like"/>
    <property type="match status" value="1"/>
</dbReference>
<evidence type="ECO:0000256" key="11">
    <source>
        <dbReference type="PIRNR" id="PIRNR000124"/>
    </source>
</evidence>
<evidence type="ECO:0000259" key="15">
    <source>
        <dbReference type="SMART" id="SM00984"/>
    </source>
</evidence>
<feature type="binding site" evidence="13">
    <location>
        <position position="193"/>
    </location>
    <ligand>
        <name>substrate</name>
    </ligand>
</feature>
<name>A0A3P9NNM6_POERE</name>
<feature type="binding site" evidence="14">
    <location>
        <position position="279"/>
    </location>
    <ligand>
        <name>NAD(+)</name>
        <dbReference type="ChEBI" id="CHEBI:57540"/>
    </ligand>
</feature>
<dbReference type="InterPro" id="IPR014027">
    <property type="entry name" value="UDP-Glc/GDP-Man_DH_C"/>
</dbReference>
<keyword evidence="17" id="KW-1185">Reference proteome</keyword>
<dbReference type="Pfam" id="PF00984">
    <property type="entry name" value="UDPG_MGDP_dh"/>
    <property type="match status" value="1"/>
</dbReference>
<dbReference type="Bgee" id="ENSPREG00000007591">
    <property type="expression patterns" value="Expressed in caudal fin and 1 other cell type or tissue"/>
</dbReference>
<feature type="binding site" evidence="14">
    <location>
        <begin position="11"/>
        <end position="16"/>
    </location>
    <ligand>
        <name>NAD(+)</name>
        <dbReference type="ChEBI" id="CHEBI:57540"/>
    </ligand>
</feature>
<reference evidence="17" key="1">
    <citation type="submission" date="2013-11" db="EMBL/GenBank/DDBJ databases">
        <title>The genomic landscape of the Guanapo guppy.</title>
        <authorList>
            <person name="Kuenstner A."/>
            <person name="Dreyer C."/>
        </authorList>
    </citation>
    <scope>NUCLEOTIDE SEQUENCE</scope>
    <source>
        <strain evidence="17">Guanapo</strain>
    </source>
</reference>
<evidence type="ECO:0000256" key="12">
    <source>
        <dbReference type="PIRSR" id="PIRSR500133-1"/>
    </source>
</evidence>
<comment type="catalytic activity">
    <reaction evidence="10 11">
        <text>UDP-alpha-D-glucose + 2 NAD(+) + H2O = UDP-alpha-D-glucuronate + 2 NADH + 3 H(+)</text>
        <dbReference type="Rhea" id="RHEA:23596"/>
        <dbReference type="ChEBI" id="CHEBI:15377"/>
        <dbReference type="ChEBI" id="CHEBI:15378"/>
        <dbReference type="ChEBI" id="CHEBI:57540"/>
        <dbReference type="ChEBI" id="CHEBI:57945"/>
        <dbReference type="ChEBI" id="CHEBI:58052"/>
        <dbReference type="ChEBI" id="CHEBI:58885"/>
        <dbReference type="EC" id="1.1.1.22"/>
    </reaction>
</comment>
<evidence type="ECO:0000256" key="6">
    <source>
        <dbReference type="ARBA" id="ARBA00022533"/>
    </source>
</evidence>
<evidence type="ECO:0000256" key="5">
    <source>
        <dbReference type="ARBA" id="ARBA00015132"/>
    </source>
</evidence>
<comment type="function">
    <text evidence="11">Involved in the biosynthesis of glycosaminoglycans; hyaluronan, chondroitin sulfate, and heparan sulfate.</text>
</comment>
<feature type="binding site" evidence="13">
    <location>
        <begin position="153"/>
        <end position="157"/>
    </location>
    <ligand>
        <name>substrate</name>
    </ligand>
</feature>
<protein>
    <recommendedName>
        <fullName evidence="5 11">UDP-glucose 6-dehydrogenase</fullName>
        <ecNumber evidence="4 11">1.1.1.22</ecNumber>
    </recommendedName>
</protein>
<feature type="binding site" evidence="14">
    <location>
        <position position="98"/>
    </location>
    <ligand>
        <name>NAD(+)</name>
        <dbReference type="ChEBI" id="CHEBI:57540"/>
    </ligand>
</feature>
<comment type="subunit">
    <text evidence="3">Homohexamer.</text>
</comment>
<dbReference type="SMART" id="SM00984">
    <property type="entry name" value="UDPG_MGDP_dh_C"/>
    <property type="match status" value="1"/>
</dbReference>
<keyword evidence="8 11" id="KW-0520">NAD</keyword>
<dbReference type="InterPro" id="IPR001732">
    <property type="entry name" value="UDP-Glc/GDP-Man_DH_N"/>
</dbReference>
<feature type="binding site" evidence="13">
    <location>
        <position position="377"/>
    </location>
    <ligand>
        <name>substrate</name>
    </ligand>
</feature>
<dbReference type="GeneTree" id="ENSGT00390000015355"/>
<dbReference type="EC" id="1.1.1.22" evidence="4 11"/>
<comment type="similarity">
    <text evidence="2 11">Belongs to the UDP-glucose/GDP-mannose dehydrogenase family.</text>
</comment>
<dbReference type="PIRSF" id="PIRSF000124">
    <property type="entry name" value="UDPglc_GDPman_dh"/>
    <property type="match status" value="1"/>
</dbReference>
<reference evidence="16" key="2">
    <citation type="submission" date="2025-08" db="UniProtKB">
        <authorList>
            <consortium name="Ensembl"/>
        </authorList>
    </citation>
    <scope>IDENTIFICATION</scope>
    <source>
        <strain evidence="16">Guanapo</strain>
    </source>
</reference>
<dbReference type="Proteomes" id="UP000242638">
    <property type="component" value="Unassembled WGS sequence"/>
</dbReference>
<dbReference type="Gene3D" id="3.40.50.720">
    <property type="entry name" value="NAD(P)-binding Rossmann-like Domain"/>
    <property type="match status" value="3"/>
</dbReference>
<dbReference type="PIRSF" id="PIRSF500133">
    <property type="entry name" value="UDPglc_DH_euk"/>
    <property type="match status" value="1"/>
</dbReference>
<organism evidence="16 17">
    <name type="scientific">Poecilia reticulata</name>
    <name type="common">Guppy</name>
    <name type="synonym">Acanthophacelus reticulatus</name>
    <dbReference type="NCBI Taxonomy" id="8081"/>
    <lineage>
        <taxon>Eukaryota</taxon>
        <taxon>Metazoa</taxon>
        <taxon>Chordata</taxon>
        <taxon>Craniata</taxon>
        <taxon>Vertebrata</taxon>
        <taxon>Euteleostomi</taxon>
        <taxon>Actinopterygii</taxon>
        <taxon>Neopterygii</taxon>
        <taxon>Teleostei</taxon>
        <taxon>Neoteleostei</taxon>
        <taxon>Acanthomorphata</taxon>
        <taxon>Ovalentaria</taxon>
        <taxon>Atherinomorphae</taxon>
        <taxon>Cyprinodontiformes</taxon>
        <taxon>Poeciliidae</taxon>
        <taxon>Poeciliinae</taxon>
        <taxon>Poecilia</taxon>
    </lineage>
</organism>
<dbReference type="GO" id="GO:0051287">
    <property type="term" value="F:NAD binding"/>
    <property type="evidence" value="ECO:0007669"/>
    <property type="project" value="InterPro"/>
</dbReference>
<evidence type="ECO:0000256" key="7">
    <source>
        <dbReference type="ARBA" id="ARBA00023002"/>
    </source>
</evidence>
<evidence type="ECO:0000256" key="10">
    <source>
        <dbReference type="ARBA" id="ARBA00047473"/>
    </source>
</evidence>
<dbReference type="GO" id="GO:0005634">
    <property type="term" value="C:nucleus"/>
    <property type="evidence" value="ECO:0007669"/>
    <property type="project" value="TreeGrafter"/>
</dbReference>
<dbReference type="SUPFAM" id="SSF51735">
    <property type="entry name" value="NAD(P)-binding Rossmann-fold domains"/>
    <property type="match status" value="1"/>
</dbReference>
<dbReference type="GO" id="GO:0090263">
    <property type="term" value="P:positive regulation of canonical Wnt signaling pathway"/>
    <property type="evidence" value="ECO:0007669"/>
    <property type="project" value="Ensembl"/>
</dbReference>
<feature type="binding site" evidence="13">
    <location>
        <begin position="200"/>
        <end position="206"/>
    </location>
    <ligand>
        <name>substrate</name>
    </ligand>
</feature>
<evidence type="ECO:0000313" key="16">
    <source>
        <dbReference type="Ensembl" id="ENSPREP00000011166.1"/>
    </source>
</evidence>
<evidence type="ECO:0000256" key="2">
    <source>
        <dbReference type="ARBA" id="ARBA00006601"/>
    </source>
</evidence>
<dbReference type="PANTHER" id="PTHR11374">
    <property type="entry name" value="UDP-GLUCOSE DEHYDROGENASE/UDP-MANNAC DEHYDROGENASE"/>
    <property type="match status" value="1"/>
</dbReference>
<dbReference type="InterPro" id="IPR028356">
    <property type="entry name" value="UDPglc_DH_euk"/>
</dbReference>
<evidence type="ECO:0000256" key="3">
    <source>
        <dbReference type="ARBA" id="ARBA00011643"/>
    </source>
</evidence>
<evidence type="ECO:0000256" key="1">
    <source>
        <dbReference type="ARBA" id="ARBA00004701"/>
    </source>
</evidence>
<dbReference type="InterPro" id="IPR036291">
    <property type="entry name" value="NAD(P)-bd_dom_sf"/>
</dbReference>
<dbReference type="GO" id="GO:0003190">
    <property type="term" value="P:atrioventricular valve formation"/>
    <property type="evidence" value="ECO:0007669"/>
    <property type="project" value="Ensembl"/>
</dbReference>
<evidence type="ECO:0000256" key="13">
    <source>
        <dbReference type="PIRSR" id="PIRSR500133-2"/>
    </source>
</evidence>
<comment type="pathway">
    <text evidence="1">Nucleotide-sugar biosynthesis; UDP-alpha-D-glucuronate biosynthesis; UDP-alpha-D-glucuronate from UDP-alpha-D-glucose: step 1/1.</text>
</comment>
<dbReference type="FunFam" id="1.20.5.100:FF:000001">
    <property type="entry name" value="UDP-glucose 6-dehydrogenase"/>
    <property type="match status" value="1"/>
</dbReference>
<dbReference type="PANTHER" id="PTHR11374:SF59">
    <property type="entry name" value="UDP-GLUCOSE 6-DEHYDROGENASE"/>
    <property type="match status" value="1"/>
</dbReference>
<dbReference type="InterPro" id="IPR036220">
    <property type="entry name" value="UDP-Glc/GDP-Man_DH_C_sf"/>
</dbReference>
<evidence type="ECO:0000256" key="14">
    <source>
        <dbReference type="PIRSR" id="PIRSR500133-3"/>
    </source>
</evidence>
<dbReference type="FunFam" id="3.40.50.720:FF:000328">
    <property type="entry name" value="UDP-glucose 6-dehydrogenase"/>
    <property type="match status" value="1"/>
</dbReference>
<dbReference type="InterPro" id="IPR017476">
    <property type="entry name" value="UDP-Glc/GDP-Man"/>
</dbReference>